<feature type="transmembrane region" description="Helical" evidence="1">
    <location>
        <begin position="269"/>
        <end position="290"/>
    </location>
</feature>
<feature type="transmembrane region" description="Helical" evidence="1">
    <location>
        <begin position="64"/>
        <end position="82"/>
    </location>
</feature>
<name>A0A7V2SVK0_9BACT</name>
<keyword evidence="1" id="KW-0472">Membrane</keyword>
<evidence type="ECO:0008006" key="3">
    <source>
        <dbReference type="Google" id="ProtNLM"/>
    </source>
</evidence>
<organism evidence="2">
    <name type="scientific">Dissulfuribacter thermophilus</name>
    <dbReference type="NCBI Taxonomy" id="1156395"/>
    <lineage>
        <taxon>Bacteria</taxon>
        <taxon>Pseudomonadati</taxon>
        <taxon>Thermodesulfobacteriota</taxon>
        <taxon>Dissulfuribacteria</taxon>
        <taxon>Dissulfuribacterales</taxon>
        <taxon>Dissulfuribacteraceae</taxon>
        <taxon>Dissulfuribacter</taxon>
    </lineage>
</organism>
<gene>
    <name evidence="2" type="ORF">ENJ63_02495</name>
</gene>
<dbReference type="Proteomes" id="UP000885797">
    <property type="component" value="Unassembled WGS sequence"/>
</dbReference>
<dbReference type="AlphaFoldDB" id="A0A7V2SVK0"/>
<proteinExistence type="predicted"/>
<reference evidence="2" key="1">
    <citation type="journal article" date="2020" name="mSystems">
        <title>Genome- and Community-Level Interaction Insights into Carbon Utilization and Element Cycling Functions of Hydrothermarchaeota in Hydrothermal Sediment.</title>
        <authorList>
            <person name="Zhou Z."/>
            <person name="Liu Y."/>
            <person name="Xu W."/>
            <person name="Pan J."/>
            <person name="Luo Z.H."/>
            <person name="Li M."/>
        </authorList>
    </citation>
    <scope>NUCLEOTIDE SEQUENCE [LARGE SCALE GENOMIC DNA]</scope>
    <source>
        <strain evidence="2">HyVt-503</strain>
    </source>
</reference>
<feature type="transmembrane region" description="Helical" evidence="1">
    <location>
        <begin position="94"/>
        <end position="113"/>
    </location>
</feature>
<feature type="transmembrane region" description="Helical" evidence="1">
    <location>
        <begin position="302"/>
        <end position="322"/>
    </location>
</feature>
<dbReference type="EMBL" id="DRND01000206">
    <property type="protein sequence ID" value="HFC46732.1"/>
    <property type="molecule type" value="Genomic_DNA"/>
</dbReference>
<feature type="transmembrane region" description="Helical" evidence="1">
    <location>
        <begin position="245"/>
        <end position="262"/>
    </location>
</feature>
<evidence type="ECO:0000313" key="2">
    <source>
        <dbReference type="EMBL" id="HFC46732.1"/>
    </source>
</evidence>
<evidence type="ECO:0000256" key="1">
    <source>
        <dbReference type="SAM" id="Phobius"/>
    </source>
</evidence>
<keyword evidence="1" id="KW-0812">Transmembrane</keyword>
<accession>A0A7V2SVK0</accession>
<feature type="transmembrane region" description="Helical" evidence="1">
    <location>
        <begin position="215"/>
        <end position="239"/>
    </location>
</feature>
<feature type="transmembrane region" description="Helical" evidence="1">
    <location>
        <begin position="185"/>
        <end position="203"/>
    </location>
</feature>
<sequence length="444" mass="51441">MFAYPWWGADDPMILFKFRKHGLLNMLIVGESWRDLTSFNFNPWLVFSLGADLIAFGLDPTGFYWHQVLSVLVLVVVLEVSLREIDTYGLRFPFIIIFLSLFPVKHTIVQIFTRHYLEGLIFAVLCIYFARMQRLALSALFYFLAVCSKETYALLPLVFWSTMGVSRRSFFSMAIPAVVYVAWRLWMLGIPGGVGGYGCLIPLPDFRDLVELPGMLAGLSGVYEGFFLWGSALVFFVFLKAFGPIRTLPILVALMVPVLPVLKIAQGNLRYLFLLYGFIVFSAFYIFLWYLKKRDPVHGVALWVRGLALVLCAFFVFGGKGLDAERFKRRMLEGRFVWEKRFPPGEEDYLVNYLLTPWHFEALVRLRNHKNGPLFCHDPQFCVNSFEGARFWQWSNEGINLIIPVKTQVMPCDTDFEVRYNKVTQTIRWDVDLGHYSRFYLILN</sequence>
<comment type="caution">
    <text evidence="2">The sequence shown here is derived from an EMBL/GenBank/DDBJ whole genome shotgun (WGS) entry which is preliminary data.</text>
</comment>
<protein>
    <recommendedName>
        <fullName evidence="3">Glycosyltransferase RgtA/B/C/D-like domain-containing protein</fullName>
    </recommendedName>
</protein>
<feature type="transmembrane region" description="Helical" evidence="1">
    <location>
        <begin position="119"/>
        <end position="145"/>
    </location>
</feature>
<feature type="non-terminal residue" evidence="2">
    <location>
        <position position="444"/>
    </location>
</feature>
<keyword evidence="1" id="KW-1133">Transmembrane helix</keyword>